<dbReference type="CDD" id="cd16352">
    <property type="entry name" value="CheD"/>
    <property type="match status" value="1"/>
</dbReference>
<keyword evidence="6" id="KW-1185">Reference proteome</keyword>
<dbReference type="InterPro" id="IPR005659">
    <property type="entry name" value="Chemorcpt_Glu_NH3ase_CheD"/>
</dbReference>
<protein>
    <recommendedName>
        <fullName evidence="3">Probable chemoreceptor glutamine deamidase CheD</fullName>
        <ecNumber evidence="3">3.5.1.44</ecNumber>
    </recommendedName>
</protein>
<proteinExistence type="inferred from homology"/>
<keyword evidence="1 3" id="KW-0145">Chemotaxis</keyword>
<dbReference type="Gene3D" id="3.30.1330.200">
    <property type="match status" value="1"/>
</dbReference>
<evidence type="ECO:0000256" key="4">
    <source>
        <dbReference type="SAM" id="MobiDB-lite"/>
    </source>
</evidence>
<dbReference type="OrthoDB" id="10499at2157"/>
<evidence type="ECO:0000256" key="3">
    <source>
        <dbReference type="HAMAP-Rule" id="MF_01440"/>
    </source>
</evidence>
<comment type="function">
    <text evidence="3">Probably deamidates glutamine residues to glutamate on methyl-accepting chemotaxis receptors (MCPs), playing an important role in chemotaxis.</text>
</comment>
<dbReference type="GO" id="GO:0050568">
    <property type="term" value="F:protein-glutamine glutaminase activity"/>
    <property type="evidence" value="ECO:0007669"/>
    <property type="project" value="UniProtKB-UniRule"/>
</dbReference>
<sequence length="195" mass="19710">MTRSLSDDRPDAPAERTESVGTTVADAEPVAVTGGAASDDPGRIKVGVGELAVTDGDAVLTTSGLGSCVAVALVDERASVRGLLHAMLPTSEGRSTAGSRPAKYVDTGIDSLIGALDDAGADPRRLKARVAGGAEMLDLTDAVGPRNVERVGEVLDAANVPVVASDVGDAVGRTVRLGPDGRLVIRAADGFERAI</sequence>
<organism evidence="5 6">
    <name type="scientific">Halorubrum tropicale</name>
    <dbReference type="NCBI Taxonomy" id="1765655"/>
    <lineage>
        <taxon>Archaea</taxon>
        <taxon>Methanobacteriati</taxon>
        <taxon>Methanobacteriota</taxon>
        <taxon>Stenosarchaea group</taxon>
        <taxon>Halobacteria</taxon>
        <taxon>Halobacteriales</taxon>
        <taxon>Haloferacaceae</taxon>
        <taxon>Halorubrum</taxon>
    </lineage>
</organism>
<dbReference type="EMBL" id="LIST01000001">
    <property type="protein sequence ID" value="KOX97771.1"/>
    <property type="molecule type" value="Genomic_DNA"/>
</dbReference>
<dbReference type="PATRIC" id="fig|1705389.3.peg.769"/>
<evidence type="ECO:0000256" key="2">
    <source>
        <dbReference type="ARBA" id="ARBA00022801"/>
    </source>
</evidence>
<dbReference type="InterPro" id="IPR011324">
    <property type="entry name" value="Cytotoxic_necrot_fac-like_cat"/>
</dbReference>
<dbReference type="RefSeq" id="WP_053770464.1">
    <property type="nucleotide sequence ID" value="NZ_LIST01000001.1"/>
</dbReference>
<evidence type="ECO:0000256" key="1">
    <source>
        <dbReference type="ARBA" id="ARBA00022500"/>
    </source>
</evidence>
<dbReference type="Pfam" id="PF03975">
    <property type="entry name" value="CheD"/>
    <property type="match status" value="1"/>
</dbReference>
<dbReference type="EC" id="3.5.1.44" evidence="3"/>
<reference evidence="5 6" key="1">
    <citation type="submission" date="2015-08" db="EMBL/GenBank/DDBJ databases">
        <title>Genomes of Isolates from Cabo Rojo, PR.</title>
        <authorList>
            <person name="Sanchez-Nieves R.L."/>
            <person name="Montalvo-Rodriguez R."/>
        </authorList>
    </citation>
    <scope>NUCLEOTIDE SEQUENCE [LARGE SCALE GENOMIC DNA]</scope>
    <source>
        <strain evidence="5 6">5</strain>
    </source>
</reference>
<dbReference type="HAMAP" id="MF_01440">
    <property type="entry name" value="CheD"/>
    <property type="match status" value="1"/>
</dbReference>
<accession>A0A0M9AUH4</accession>
<dbReference type="Proteomes" id="UP000037747">
    <property type="component" value="Unassembled WGS sequence"/>
</dbReference>
<dbReference type="GO" id="GO:0006935">
    <property type="term" value="P:chemotaxis"/>
    <property type="evidence" value="ECO:0007669"/>
    <property type="project" value="UniProtKB-UniRule"/>
</dbReference>
<comment type="caution">
    <text evidence="5">The sequence shown here is derived from an EMBL/GenBank/DDBJ whole genome shotgun (WGS) entry which is preliminary data.</text>
</comment>
<comment type="similarity">
    <text evidence="3">Belongs to the CheD family.</text>
</comment>
<evidence type="ECO:0000313" key="5">
    <source>
        <dbReference type="EMBL" id="KOX97771.1"/>
    </source>
</evidence>
<dbReference type="InterPro" id="IPR038592">
    <property type="entry name" value="CheD-like_sf"/>
</dbReference>
<dbReference type="STRING" id="1765655.AMR74_02410"/>
<keyword evidence="2 3" id="KW-0378">Hydrolase</keyword>
<dbReference type="PANTHER" id="PTHR35147">
    <property type="entry name" value="CHEMORECEPTOR GLUTAMINE DEAMIDASE CHED-RELATED"/>
    <property type="match status" value="1"/>
</dbReference>
<comment type="catalytic activity">
    <reaction evidence="3">
        <text>L-glutaminyl-[protein] + H2O = L-glutamyl-[protein] + NH4(+)</text>
        <dbReference type="Rhea" id="RHEA:16441"/>
        <dbReference type="Rhea" id="RHEA-COMP:10207"/>
        <dbReference type="Rhea" id="RHEA-COMP:10208"/>
        <dbReference type="ChEBI" id="CHEBI:15377"/>
        <dbReference type="ChEBI" id="CHEBI:28938"/>
        <dbReference type="ChEBI" id="CHEBI:29973"/>
        <dbReference type="ChEBI" id="CHEBI:30011"/>
        <dbReference type="EC" id="3.5.1.44"/>
    </reaction>
</comment>
<name>A0A0M9AUH4_9EURY</name>
<evidence type="ECO:0000313" key="6">
    <source>
        <dbReference type="Proteomes" id="UP000037747"/>
    </source>
</evidence>
<feature type="region of interest" description="Disordered" evidence="4">
    <location>
        <begin position="1"/>
        <end position="39"/>
    </location>
</feature>
<feature type="compositionally biased region" description="Basic and acidic residues" evidence="4">
    <location>
        <begin position="1"/>
        <end position="18"/>
    </location>
</feature>
<dbReference type="PANTHER" id="PTHR35147:SF1">
    <property type="entry name" value="CHEMORECEPTOR GLUTAMINE DEAMIDASE CHED-RELATED"/>
    <property type="match status" value="1"/>
</dbReference>
<dbReference type="AlphaFoldDB" id="A0A0M9AUH4"/>
<dbReference type="SUPFAM" id="SSF64438">
    <property type="entry name" value="CNF1/YfiH-like putative cysteine hydrolases"/>
    <property type="match status" value="1"/>
</dbReference>
<gene>
    <name evidence="3" type="primary">cheD</name>
    <name evidence="5" type="ORF">AMR74_02410</name>
</gene>